<evidence type="ECO:0000259" key="2">
    <source>
        <dbReference type="Pfam" id="PF10105"/>
    </source>
</evidence>
<dbReference type="NCBIfam" id="TIGR03936">
    <property type="entry name" value="sam_1_link_chp"/>
    <property type="match status" value="1"/>
</dbReference>
<dbReference type="STRING" id="479433.Caci_7274"/>
<reference evidence="3 4" key="1">
    <citation type="journal article" date="2009" name="Stand. Genomic Sci.">
        <title>Complete genome sequence of Catenulispora acidiphila type strain (ID 139908).</title>
        <authorList>
            <person name="Copeland A."/>
            <person name="Lapidus A."/>
            <person name="Glavina Del Rio T."/>
            <person name="Nolan M."/>
            <person name="Lucas S."/>
            <person name="Chen F."/>
            <person name="Tice H."/>
            <person name="Cheng J.F."/>
            <person name="Bruce D."/>
            <person name="Goodwin L."/>
            <person name="Pitluck S."/>
            <person name="Mikhailova N."/>
            <person name="Pati A."/>
            <person name="Ivanova N."/>
            <person name="Mavromatis K."/>
            <person name="Chen A."/>
            <person name="Palaniappan K."/>
            <person name="Chain P."/>
            <person name="Land M."/>
            <person name="Hauser L."/>
            <person name="Chang Y.J."/>
            <person name="Jeffries C.D."/>
            <person name="Chertkov O."/>
            <person name="Brettin T."/>
            <person name="Detter J.C."/>
            <person name="Han C."/>
            <person name="Ali Z."/>
            <person name="Tindall B.J."/>
            <person name="Goker M."/>
            <person name="Bristow J."/>
            <person name="Eisen J.A."/>
            <person name="Markowitz V."/>
            <person name="Hugenholtz P."/>
            <person name="Kyrpides N.C."/>
            <person name="Klenk H.P."/>
        </authorList>
    </citation>
    <scope>NUCLEOTIDE SEQUENCE [LARGE SCALE GENOMIC DNA]</scope>
    <source>
        <strain evidence="4">DSM 44928 / JCM 14897 / NBRC 102108 / NRRL B-24433 / ID139908</strain>
    </source>
</reference>
<evidence type="ECO:0000313" key="4">
    <source>
        <dbReference type="Proteomes" id="UP000000851"/>
    </source>
</evidence>
<organism evidence="3 4">
    <name type="scientific">Catenulispora acidiphila (strain DSM 44928 / JCM 14897 / NBRC 102108 / NRRL B-24433 / ID139908)</name>
    <dbReference type="NCBI Taxonomy" id="479433"/>
    <lineage>
        <taxon>Bacteria</taxon>
        <taxon>Bacillati</taxon>
        <taxon>Actinomycetota</taxon>
        <taxon>Actinomycetes</taxon>
        <taxon>Catenulisporales</taxon>
        <taxon>Catenulisporaceae</taxon>
        <taxon>Catenulispora</taxon>
    </lineage>
</organism>
<dbReference type="KEGG" id="cai:Caci_7274"/>
<dbReference type="HOGENOM" id="CLU_083579_0_0_11"/>
<dbReference type="InParanoid" id="C7Q8B5"/>
<proteinExistence type="predicted"/>
<dbReference type="Proteomes" id="UP000000851">
    <property type="component" value="Chromosome"/>
</dbReference>
<keyword evidence="4" id="KW-1185">Reference proteome</keyword>
<evidence type="ECO:0000256" key="1">
    <source>
        <dbReference type="SAM" id="MobiDB-lite"/>
    </source>
</evidence>
<dbReference type="Pfam" id="PF10105">
    <property type="entry name" value="DUF2344"/>
    <property type="match status" value="1"/>
</dbReference>
<dbReference type="AlphaFoldDB" id="C7Q8B5"/>
<dbReference type="InterPro" id="IPR018768">
    <property type="entry name" value="DUF2344"/>
</dbReference>
<evidence type="ECO:0000313" key="3">
    <source>
        <dbReference type="EMBL" id="ACU76103.1"/>
    </source>
</evidence>
<name>C7Q8B5_CATAD</name>
<feature type="domain" description="DUF2344" evidence="2">
    <location>
        <begin position="16"/>
        <end position="228"/>
    </location>
</feature>
<accession>C7Q8B5</accession>
<dbReference type="EMBL" id="CP001700">
    <property type="protein sequence ID" value="ACU76103.1"/>
    <property type="molecule type" value="Genomic_DNA"/>
</dbReference>
<gene>
    <name evidence="3" type="ordered locus">Caci_7274</name>
</gene>
<dbReference type="eggNOG" id="COG5011">
    <property type="taxonomic scope" value="Bacteria"/>
</dbReference>
<protein>
    <recommendedName>
        <fullName evidence="2">DUF2344 domain-containing protein</fullName>
    </recommendedName>
</protein>
<feature type="region of interest" description="Disordered" evidence="1">
    <location>
        <begin position="252"/>
        <end position="290"/>
    </location>
</feature>
<sequence>MARMPDGPAPPPTVQKLRIRYAKRGRLRFTSHRDIQRAFERALRRARVPMAYSAGFTPHPKVSWAGAAPTGVASEAEYVEIGVTRALVPAELAAALDGSLPADLDILEVVEAATPSLMERLEASVWEIRLPGVAPQEAAAAVAAFAAAEEVLVERKTKNGMRTFDARSAVTGIEAGVSADGAAAGVGGVEGSGVSAGESGVAEGGGRDDRPCAILRLVVRHLTPAVRPDDVLTGLGRVAGLVPPVPPQVTRLAQGPLRPGSDATPTSVSVEALSDPLDPDRAAAGSAADR</sequence>